<feature type="coiled-coil region" evidence="1">
    <location>
        <begin position="227"/>
        <end position="261"/>
    </location>
</feature>
<dbReference type="RefSeq" id="WP_044666116.1">
    <property type="nucleotide sequence ID" value="NZ_CDRZ01000282.1"/>
</dbReference>
<dbReference type="EMBL" id="CDRZ01000282">
    <property type="protein sequence ID" value="CEO90352.1"/>
    <property type="molecule type" value="Genomic_DNA"/>
</dbReference>
<feature type="chain" id="PRO_5038468397" description="DUF1002 domain-containing protein" evidence="2">
    <location>
        <begin position="25"/>
        <end position="291"/>
    </location>
</feature>
<keyword evidence="2" id="KW-0732">Signal</keyword>
<dbReference type="InterPro" id="IPR009343">
    <property type="entry name" value="DUF1002"/>
</dbReference>
<evidence type="ECO:0000313" key="4">
    <source>
        <dbReference type="Proteomes" id="UP000046155"/>
    </source>
</evidence>
<gene>
    <name evidence="3" type="ORF">SSCH_810025</name>
</gene>
<organism evidence="3 4">
    <name type="scientific">Syntrophaceticus schinkii</name>
    <dbReference type="NCBI Taxonomy" id="499207"/>
    <lineage>
        <taxon>Bacteria</taxon>
        <taxon>Bacillati</taxon>
        <taxon>Bacillota</taxon>
        <taxon>Clostridia</taxon>
        <taxon>Thermoanaerobacterales</taxon>
        <taxon>Thermoanaerobacterales Family III. Incertae Sedis</taxon>
        <taxon>Syntrophaceticus</taxon>
    </lineage>
</organism>
<evidence type="ECO:0000313" key="3">
    <source>
        <dbReference type="EMBL" id="CEO90352.1"/>
    </source>
</evidence>
<protein>
    <recommendedName>
        <fullName evidence="5">DUF1002 domain-containing protein</fullName>
    </recommendedName>
</protein>
<feature type="signal peptide" evidence="2">
    <location>
        <begin position="1"/>
        <end position="24"/>
    </location>
</feature>
<proteinExistence type="predicted"/>
<dbReference type="Proteomes" id="UP000046155">
    <property type="component" value="Unassembled WGS sequence"/>
</dbReference>
<keyword evidence="4" id="KW-1185">Reference proteome</keyword>
<keyword evidence="1" id="KW-0175">Coiled coil</keyword>
<accession>A0A0B7MRR1</accession>
<dbReference type="AlphaFoldDB" id="A0A0B7MRR1"/>
<dbReference type="OrthoDB" id="9810153at2"/>
<name>A0A0B7MRR1_9FIRM</name>
<evidence type="ECO:0000256" key="1">
    <source>
        <dbReference type="SAM" id="Coils"/>
    </source>
</evidence>
<sequence length="291" mass="32319">MRKLISIIVMAGFLMVIFPLAAMAGAQEVVSLGADLTPQQEREILDFFGVDKNDVKIIKVTNQEMRQYLSGLVPEKQLGTTAYSSAHITLVSKGHGISVKTYNIAWVTKEMYANVMVTAGIEDADVVVTAPFQVSGASALTGITKAFEQASGKKLDEDAKKTANEELVVTIDLGEEIGQEQAADFMRDVKEEVVKKKVKNPDDIIEVIKRIADEHNIELTDAQIQRIMELMQKISRLDLNLNKISKQLENINKSVDDIKKAVKDNQGILEKIANSLQNFFNWIKDKIRGQA</sequence>
<dbReference type="Pfam" id="PF06207">
    <property type="entry name" value="DUF1002"/>
    <property type="match status" value="1"/>
</dbReference>
<evidence type="ECO:0008006" key="5">
    <source>
        <dbReference type="Google" id="ProtNLM"/>
    </source>
</evidence>
<evidence type="ECO:0000256" key="2">
    <source>
        <dbReference type="SAM" id="SignalP"/>
    </source>
</evidence>
<reference evidence="4" key="1">
    <citation type="submission" date="2015-01" db="EMBL/GenBank/DDBJ databases">
        <authorList>
            <person name="Manzoor Shahid"/>
            <person name="Zubair Saima"/>
        </authorList>
    </citation>
    <scope>NUCLEOTIDE SEQUENCE [LARGE SCALE GENOMIC DNA]</scope>
    <source>
        <strain evidence="4">Sp3</strain>
    </source>
</reference>